<dbReference type="SUPFAM" id="SSF48452">
    <property type="entry name" value="TPR-like"/>
    <property type="match status" value="1"/>
</dbReference>
<dbReference type="GO" id="GO:0005685">
    <property type="term" value="C:U1 snRNP"/>
    <property type="evidence" value="ECO:0007669"/>
    <property type="project" value="TreeGrafter"/>
</dbReference>
<evidence type="ECO:0000256" key="4">
    <source>
        <dbReference type="ARBA" id="ARBA00023187"/>
    </source>
</evidence>
<organism evidence="7 8">
    <name type="scientific">Biomphalaria pfeifferi</name>
    <name type="common">Bloodfluke planorb</name>
    <name type="synonym">Freshwater snail</name>
    <dbReference type="NCBI Taxonomy" id="112525"/>
    <lineage>
        <taxon>Eukaryota</taxon>
        <taxon>Metazoa</taxon>
        <taxon>Spiralia</taxon>
        <taxon>Lophotrochozoa</taxon>
        <taxon>Mollusca</taxon>
        <taxon>Gastropoda</taxon>
        <taxon>Heterobranchia</taxon>
        <taxon>Euthyneura</taxon>
        <taxon>Panpulmonata</taxon>
        <taxon>Hygrophila</taxon>
        <taxon>Lymnaeoidea</taxon>
        <taxon>Planorbidae</taxon>
        <taxon>Biomphalaria</taxon>
    </lineage>
</organism>
<feature type="compositionally biased region" description="Polar residues" evidence="6">
    <location>
        <begin position="23"/>
        <end position="32"/>
    </location>
</feature>
<feature type="compositionally biased region" description="Acidic residues" evidence="6">
    <location>
        <begin position="34"/>
        <end position="43"/>
    </location>
</feature>
<comment type="subcellular location">
    <subcellularLocation>
        <location evidence="1">Nucleus</location>
    </subcellularLocation>
</comment>
<evidence type="ECO:0000256" key="6">
    <source>
        <dbReference type="SAM" id="MobiDB-lite"/>
    </source>
</evidence>
<keyword evidence="3" id="KW-0677">Repeat</keyword>
<evidence type="ECO:0000256" key="2">
    <source>
        <dbReference type="ARBA" id="ARBA00022664"/>
    </source>
</evidence>
<evidence type="ECO:0000256" key="5">
    <source>
        <dbReference type="ARBA" id="ARBA00023242"/>
    </source>
</evidence>
<evidence type="ECO:0000256" key="3">
    <source>
        <dbReference type="ARBA" id="ARBA00022737"/>
    </source>
</evidence>
<dbReference type="EMBL" id="JASAOG010000074">
    <property type="protein sequence ID" value="KAK0054852.1"/>
    <property type="molecule type" value="Genomic_DNA"/>
</dbReference>
<dbReference type="Proteomes" id="UP001233172">
    <property type="component" value="Unassembled WGS sequence"/>
</dbReference>
<reference evidence="7" key="1">
    <citation type="journal article" date="2023" name="PLoS Negl. Trop. Dis.">
        <title>A genome sequence for Biomphalaria pfeifferi, the major vector snail for the human-infecting parasite Schistosoma mansoni.</title>
        <authorList>
            <person name="Bu L."/>
            <person name="Lu L."/>
            <person name="Laidemitt M.R."/>
            <person name="Zhang S.M."/>
            <person name="Mutuku M."/>
            <person name="Mkoji G."/>
            <person name="Steinauer M."/>
            <person name="Loker E.S."/>
        </authorList>
    </citation>
    <scope>NUCLEOTIDE SEQUENCE</scope>
    <source>
        <strain evidence="7">KasaAsao</strain>
    </source>
</reference>
<evidence type="ECO:0000313" key="7">
    <source>
        <dbReference type="EMBL" id="KAK0054852.1"/>
    </source>
</evidence>
<keyword evidence="8" id="KW-1185">Reference proteome</keyword>
<evidence type="ECO:0000256" key="1">
    <source>
        <dbReference type="ARBA" id="ARBA00004123"/>
    </source>
</evidence>
<dbReference type="GO" id="GO:0030627">
    <property type="term" value="F:pre-mRNA 5'-splice site binding"/>
    <property type="evidence" value="ECO:0007669"/>
    <property type="project" value="TreeGrafter"/>
</dbReference>
<keyword evidence="4" id="KW-0508">mRNA splicing</keyword>
<accession>A0AAD8BHR6</accession>
<dbReference type="GO" id="GO:0000395">
    <property type="term" value="P:mRNA 5'-splice site recognition"/>
    <property type="evidence" value="ECO:0007669"/>
    <property type="project" value="TreeGrafter"/>
</dbReference>
<dbReference type="PANTHER" id="PTHR17204:SF5">
    <property type="entry name" value="PRE-MRNA-PROCESSING FACTOR 39"/>
    <property type="match status" value="1"/>
</dbReference>
<dbReference type="Pfam" id="PF23240">
    <property type="entry name" value="HAT_PRP39_N"/>
    <property type="match status" value="1"/>
</dbReference>
<dbReference type="Gene3D" id="1.25.40.10">
    <property type="entry name" value="Tetratricopeptide repeat domain"/>
    <property type="match status" value="1"/>
</dbReference>
<gene>
    <name evidence="7" type="ORF">Bpfe_015698</name>
</gene>
<protein>
    <submittedName>
        <fullName evidence="7">Pre-mRNA-processing factor 39-like isoform X2</fullName>
    </submittedName>
</protein>
<feature type="region of interest" description="Disordered" evidence="6">
    <location>
        <begin position="12"/>
        <end position="58"/>
    </location>
</feature>
<name>A0AAD8BHR6_BIOPF</name>
<dbReference type="GO" id="GO:0071004">
    <property type="term" value="C:U2-type prespliceosome"/>
    <property type="evidence" value="ECO:0007669"/>
    <property type="project" value="TreeGrafter"/>
</dbReference>
<keyword evidence="2" id="KW-0507">mRNA processing</keyword>
<evidence type="ECO:0000313" key="8">
    <source>
        <dbReference type="Proteomes" id="UP001233172"/>
    </source>
</evidence>
<dbReference type="AlphaFoldDB" id="A0AAD8BHR6"/>
<reference evidence="7" key="2">
    <citation type="submission" date="2023-04" db="EMBL/GenBank/DDBJ databases">
        <authorList>
            <person name="Bu L."/>
            <person name="Lu L."/>
            <person name="Laidemitt M.R."/>
            <person name="Zhang S.M."/>
            <person name="Mutuku M."/>
            <person name="Mkoji G."/>
            <person name="Steinauer M."/>
            <person name="Loker E.S."/>
        </authorList>
    </citation>
    <scope>NUCLEOTIDE SEQUENCE</scope>
    <source>
        <strain evidence="7">KasaAsao</strain>
        <tissue evidence="7">Whole Snail</tissue>
    </source>
</reference>
<comment type="caution">
    <text evidence="7">The sequence shown here is derived from an EMBL/GenBank/DDBJ whole genome shotgun (WGS) entry which is preliminary data.</text>
</comment>
<dbReference type="PANTHER" id="PTHR17204">
    <property type="entry name" value="PRE-MRNA PROCESSING PROTEIN PRP39-RELATED"/>
    <property type="match status" value="1"/>
</dbReference>
<feature type="compositionally biased region" description="Basic and acidic residues" evidence="6">
    <location>
        <begin position="12"/>
        <end position="22"/>
    </location>
</feature>
<keyword evidence="5" id="KW-0539">Nucleus</keyword>
<sequence length="148" mass="17362">MADVNELLNINRKNDILNRETTDTLSSSNTGPTIEEESTEDDQDRAQKEQEEKLRKETELGKYWKTVDDNPMDFTGWTYLLQYVEQESDPADCRRAYEAFFSHYPYCYGYWKKYSDMEKKHGNPEKAKEDIIPTGQLYSSNTLCQSTL</sequence>
<dbReference type="GO" id="GO:0000243">
    <property type="term" value="C:commitment complex"/>
    <property type="evidence" value="ECO:0007669"/>
    <property type="project" value="TreeGrafter"/>
</dbReference>
<dbReference type="InterPro" id="IPR011990">
    <property type="entry name" value="TPR-like_helical_dom_sf"/>
</dbReference>
<proteinExistence type="predicted"/>
<feature type="compositionally biased region" description="Basic and acidic residues" evidence="6">
    <location>
        <begin position="44"/>
        <end position="58"/>
    </location>
</feature>